<evidence type="ECO:0000313" key="1">
    <source>
        <dbReference type="EMBL" id="OEJ76735.1"/>
    </source>
</evidence>
<reference evidence="1" key="1">
    <citation type="submission" date="2016-09" db="EMBL/GenBank/DDBJ databases">
        <title>Draft genome of thermotolerant cyanobacterium Desertifilum sp. strain IPPAS B-1220.</title>
        <authorList>
            <person name="Sinetova M.A."/>
            <person name="Bolakhan K."/>
            <person name="Zayadan B.K."/>
            <person name="Mironov K.S."/>
            <person name="Ustinova V."/>
            <person name="Kupriyanova E.V."/>
            <person name="Sidorov R.A."/>
            <person name="Skrypnik A.N."/>
            <person name="Gogoleva N.E."/>
            <person name="Gogolev Y.V."/>
            <person name="Los D.A."/>
        </authorList>
    </citation>
    <scope>NUCLEOTIDE SEQUENCE [LARGE SCALE GENOMIC DNA]</scope>
    <source>
        <strain evidence="1">IPPAS B-1220</strain>
    </source>
</reference>
<organism evidence="1">
    <name type="scientific">Desertifilum tharense IPPAS B-1220</name>
    <dbReference type="NCBI Taxonomy" id="1781255"/>
    <lineage>
        <taxon>Bacteria</taxon>
        <taxon>Bacillati</taxon>
        <taxon>Cyanobacteriota</taxon>
        <taxon>Cyanophyceae</taxon>
        <taxon>Desertifilales</taxon>
        <taxon>Desertifilaceae</taxon>
        <taxon>Desertifilum</taxon>
    </lineage>
</organism>
<dbReference type="OrthoDB" id="483014at2"/>
<comment type="caution">
    <text evidence="1">The sequence shown here is derived from an EMBL/GenBank/DDBJ whole genome shotgun (WGS) entry which is preliminary data.</text>
</comment>
<gene>
    <name evidence="1" type="ORF">BH720_02950</name>
</gene>
<accession>A0A1E5QPZ0</accession>
<dbReference type="SUPFAM" id="SSF56300">
    <property type="entry name" value="Metallo-dependent phosphatases"/>
    <property type="match status" value="1"/>
</dbReference>
<protein>
    <submittedName>
        <fullName evidence="1">Metallophosphatase</fullName>
    </submittedName>
</protein>
<dbReference type="RefSeq" id="WP_069965665.1">
    <property type="nucleotide sequence ID" value="NZ_CM124774.1"/>
</dbReference>
<dbReference type="EMBL" id="MJGC01000032">
    <property type="protein sequence ID" value="OEJ76735.1"/>
    <property type="molecule type" value="Genomic_DNA"/>
</dbReference>
<dbReference type="Gene3D" id="3.60.21.10">
    <property type="match status" value="1"/>
</dbReference>
<proteinExistence type="predicted"/>
<dbReference type="InterPro" id="IPR029052">
    <property type="entry name" value="Metallo-depent_PP-like"/>
</dbReference>
<sequence length="250" mass="27415">MSHWAILSGIAGHLAAYEAVLADLKRVKGGVEALYILGDLVGPQADCEALVRRVRSPRRGEPEPQVCVGWWEDQCFRLHAVGASSETPELIARYGPETVEKLWNSVSRETVQWLRSLHFGFFELDCLLIHGSTLGVDDELTPETPPLQLLDRLIRGEANRLFCGRSGQAFQYQLQSGSVTSSLTSLEGESASQVQMLSPKQIIGVGSVGKIPGEATYALYHPKSDLTSFRTVRYGDRLGFSPTSARQSAL</sequence>
<dbReference type="AlphaFoldDB" id="A0A1E5QPZ0"/>
<name>A0A1E5QPZ0_9CYAN</name>
<dbReference type="STRING" id="1781255.BH720_02950"/>